<comment type="similarity">
    <text evidence="1">Belongs to the prokaryotic molybdopterin-containing oxidoreductase family.</text>
</comment>
<evidence type="ECO:0000256" key="2">
    <source>
        <dbReference type="ARBA" id="ARBA00022723"/>
    </source>
</evidence>
<dbReference type="Pfam" id="PF00384">
    <property type="entry name" value="Molybdopterin"/>
    <property type="match status" value="1"/>
</dbReference>
<dbReference type="InterPro" id="IPR006657">
    <property type="entry name" value="MoPterin_dinucl-bd_dom"/>
</dbReference>
<protein>
    <submittedName>
        <fullName evidence="5">DMSO/selenate family reductase complex A subunit</fullName>
    </submittedName>
</protein>
<dbReference type="EMBL" id="JBBMFJ010000009">
    <property type="protein sequence ID" value="MEQ2562749.1"/>
    <property type="molecule type" value="Genomic_DNA"/>
</dbReference>
<proteinExistence type="inferred from homology"/>
<feature type="domain" description="Molybdopterin oxidoreductase" evidence="3">
    <location>
        <begin position="82"/>
        <end position="532"/>
    </location>
</feature>
<dbReference type="Gene3D" id="3.40.50.740">
    <property type="match status" value="1"/>
</dbReference>
<dbReference type="Pfam" id="PF01568">
    <property type="entry name" value="Molydop_binding"/>
    <property type="match status" value="1"/>
</dbReference>
<accession>A0ABV1HKC3</accession>
<evidence type="ECO:0000313" key="5">
    <source>
        <dbReference type="EMBL" id="MEQ2562749.1"/>
    </source>
</evidence>
<dbReference type="Gene3D" id="3.40.228.10">
    <property type="entry name" value="Dimethylsulfoxide Reductase, domain 2"/>
    <property type="match status" value="1"/>
</dbReference>
<dbReference type="PANTHER" id="PTHR43742:SF3">
    <property type="entry name" value="DIMETHYL SULFOXIDE REDUCTASE DMSA"/>
    <property type="match status" value="1"/>
</dbReference>
<dbReference type="PANTHER" id="PTHR43742">
    <property type="entry name" value="TRIMETHYLAMINE-N-OXIDE REDUCTASE"/>
    <property type="match status" value="1"/>
</dbReference>
<organism evidence="5 6">
    <name type="scientific">Ventrimonas faecis</name>
    <dbReference type="NCBI Taxonomy" id="3133170"/>
    <lineage>
        <taxon>Bacteria</taxon>
        <taxon>Bacillati</taxon>
        <taxon>Bacillota</taxon>
        <taxon>Clostridia</taxon>
        <taxon>Lachnospirales</taxon>
        <taxon>Lachnospiraceae</taxon>
        <taxon>Ventrimonas</taxon>
    </lineage>
</organism>
<evidence type="ECO:0000313" key="6">
    <source>
        <dbReference type="Proteomes" id="UP001437460"/>
    </source>
</evidence>
<reference evidence="5 6" key="1">
    <citation type="submission" date="2024-03" db="EMBL/GenBank/DDBJ databases">
        <title>Human intestinal bacterial collection.</title>
        <authorList>
            <person name="Pauvert C."/>
            <person name="Hitch T.C.A."/>
            <person name="Clavel T."/>
        </authorList>
    </citation>
    <scope>NUCLEOTIDE SEQUENCE [LARGE SCALE GENOMIC DNA]</scope>
    <source>
        <strain evidence="5 6">CLA-AP-H27</strain>
    </source>
</reference>
<dbReference type="InterPro" id="IPR050612">
    <property type="entry name" value="Prok_Mopterin_Oxidored"/>
</dbReference>
<dbReference type="Gene3D" id="3.40.50.12440">
    <property type="match status" value="1"/>
</dbReference>
<evidence type="ECO:0000259" key="3">
    <source>
        <dbReference type="Pfam" id="PF00384"/>
    </source>
</evidence>
<dbReference type="SUPFAM" id="SSF53706">
    <property type="entry name" value="Formate dehydrogenase/DMSO reductase, domains 1-3"/>
    <property type="match status" value="1"/>
</dbReference>
<evidence type="ECO:0000256" key="1">
    <source>
        <dbReference type="ARBA" id="ARBA00010312"/>
    </source>
</evidence>
<dbReference type="InterPro" id="IPR009010">
    <property type="entry name" value="Asp_de-COase-like_dom_sf"/>
</dbReference>
<feature type="domain" description="Molybdopterin dinucleotide-binding" evidence="4">
    <location>
        <begin position="645"/>
        <end position="756"/>
    </location>
</feature>
<dbReference type="SUPFAM" id="SSF50692">
    <property type="entry name" value="ADC-like"/>
    <property type="match status" value="1"/>
</dbReference>
<evidence type="ECO:0000259" key="4">
    <source>
        <dbReference type="Pfam" id="PF01568"/>
    </source>
</evidence>
<dbReference type="Proteomes" id="UP001437460">
    <property type="component" value="Unassembled WGS sequence"/>
</dbReference>
<dbReference type="Gene3D" id="2.40.40.20">
    <property type="match status" value="1"/>
</dbReference>
<gene>
    <name evidence="5" type="ORF">WMO41_06190</name>
</gene>
<dbReference type="InterPro" id="IPR006656">
    <property type="entry name" value="Mopterin_OxRdtase"/>
</dbReference>
<comment type="caution">
    <text evidence="5">The sequence shown here is derived from an EMBL/GenBank/DDBJ whole genome shotgun (WGS) entry which is preliminary data.</text>
</comment>
<keyword evidence="6" id="KW-1185">Reference proteome</keyword>
<dbReference type="InterPro" id="IPR011888">
    <property type="entry name" value="Anaer_DMSO_reductase"/>
</dbReference>
<dbReference type="NCBIfam" id="TIGR02166">
    <property type="entry name" value="dmsA_ynfE"/>
    <property type="match status" value="1"/>
</dbReference>
<dbReference type="RefSeq" id="WP_349228991.1">
    <property type="nucleotide sequence ID" value="NZ_JBBMFJ010000009.1"/>
</dbReference>
<sequence>MKKENMTGDVISEDASIWKEPVIRTTGRNNCGGRCVICVHMKDGKIDHLSTEHPCDAPEEEIPLTACVRGLNYHKTFLGEDRLRYPMKRVGKRGEGKFTRISWEEAVDTIASEWIRIRDTYGVGSRYVNYATGISALNRGNNMAKRLLNLDGGFLDYYNSYSTACIRQATDIMYGTNQTGHDPEDWLNSNLIILWGHNPEETKFDSVTMNVLLRAKKKGISIIVIDPRRNDTAVRLDAEWIPVRPATDSALMDAMAWVIVEEGLQDQEFLDRCCIGFDKAHMPEGVDPSECYLSYLYGEKDGVSKTPEWAEGITGVPADTIRSLARRYAKAKPAALIQGYGPQRNANGEQSTRGGILLACMTGNVGISGGWASGVADWKNHKLPSWPKLVNHYNRQIPVYLWTDAVLHGRTMNQLDGVQWINGSEEPVTLESDIKMILNLAGNCLINQHGDINRTAEILRDESKCEFIVVSDLFMTASAKFADILLPGISMFECENITMPWLYTDFLGFNNKVMEPLYEGRFEYDWLSEVADRLGLKEQFTCGRTASEWLEYLYEELRKTETELPDYEIFKKQALFRYQKQPIRPAFKEKCSNPETHPFPTKSGKIEIFSEKVYRTEFKEFMPAIPRYVPPVEGPQDPLAEKYPLQLTGWHTKRRCHSIHDNNQAMHKMDPQTLWMNPADAADRNLKDGDLAEVFNDRGRIRMPVRVTDRIMPGVTAISQGAWYRPDKNGTDTAGSINVLTSLHPTPYARGNGQHTNLVEVTRYGL</sequence>
<dbReference type="CDD" id="cd02794">
    <property type="entry name" value="MopB_CT_DmsA-EC"/>
    <property type="match status" value="1"/>
</dbReference>
<name>A0ABV1HKC3_9FIRM</name>
<keyword evidence="2" id="KW-0479">Metal-binding</keyword>